<comment type="caution">
    <text evidence="2">The sequence shown here is derived from an EMBL/GenBank/DDBJ whole genome shotgun (WGS) entry which is preliminary data.</text>
</comment>
<evidence type="ECO:0000313" key="2">
    <source>
        <dbReference type="EMBL" id="OYX58068.1"/>
    </source>
</evidence>
<dbReference type="InterPro" id="IPR010406">
    <property type="entry name" value="DUF1003"/>
</dbReference>
<keyword evidence="1" id="KW-1133">Transmembrane helix</keyword>
<dbReference type="PANTHER" id="PTHR41386">
    <property type="entry name" value="INTEGRAL MEMBRANE PROTEIN-RELATED"/>
    <property type="match status" value="1"/>
</dbReference>
<proteinExistence type="predicted"/>
<keyword evidence="1" id="KW-0472">Membrane</keyword>
<evidence type="ECO:0008006" key="4">
    <source>
        <dbReference type="Google" id="ProtNLM"/>
    </source>
</evidence>
<dbReference type="Proteomes" id="UP000216147">
    <property type="component" value="Unassembled WGS sequence"/>
</dbReference>
<feature type="transmembrane region" description="Helical" evidence="1">
    <location>
        <begin position="97"/>
        <end position="119"/>
    </location>
</feature>
<organism evidence="2 3">
    <name type="scientific">Brevundimonas subvibrioides</name>
    <dbReference type="NCBI Taxonomy" id="74313"/>
    <lineage>
        <taxon>Bacteria</taxon>
        <taxon>Pseudomonadati</taxon>
        <taxon>Pseudomonadota</taxon>
        <taxon>Alphaproteobacteria</taxon>
        <taxon>Caulobacterales</taxon>
        <taxon>Caulobacteraceae</taxon>
        <taxon>Brevundimonas</taxon>
    </lineage>
</organism>
<dbReference type="AlphaFoldDB" id="A0A258HP18"/>
<evidence type="ECO:0000256" key="1">
    <source>
        <dbReference type="SAM" id="Phobius"/>
    </source>
</evidence>
<dbReference type="Pfam" id="PF06210">
    <property type="entry name" value="DUF1003"/>
    <property type="match status" value="1"/>
</dbReference>
<gene>
    <name evidence="2" type="ORF">B7Y86_03395</name>
</gene>
<sequence length="193" mass="21975">MTNDSLDLDHLARRWLGKATTELAEQERRVLNRTAHRKPVSQDVNAAFKSDLTFGERLSDRVARLGGSWGFISSFGLFLLFWAILNLTLGRHAFDPYPFIFLNLLLSMLAAIQAPIIMMSQNRQATKDRLDASHDYEVNLKAEIEIMALHEKLDQMRDSQIQTLITKQQEQIELLTTLLRQNGVSDEPPLGQA</sequence>
<name>A0A258HP18_9CAUL</name>
<dbReference type="EMBL" id="NCEQ01000003">
    <property type="protein sequence ID" value="OYX58068.1"/>
    <property type="molecule type" value="Genomic_DNA"/>
</dbReference>
<keyword evidence="1" id="KW-0812">Transmembrane</keyword>
<feature type="transmembrane region" description="Helical" evidence="1">
    <location>
        <begin position="65"/>
        <end position="85"/>
    </location>
</feature>
<evidence type="ECO:0000313" key="3">
    <source>
        <dbReference type="Proteomes" id="UP000216147"/>
    </source>
</evidence>
<accession>A0A258HP18</accession>
<reference evidence="2 3" key="1">
    <citation type="submission" date="2017-03" db="EMBL/GenBank/DDBJ databases">
        <title>Lifting the veil on microbial sulfur biogeochemistry in mining wastewaters.</title>
        <authorList>
            <person name="Kantor R.S."/>
            <person name="Colenbrander Nelson T."/>
            <person name="Marshall S."/>
            <person name="Bennett D."/>
            <person name="Apte S."/>
            <person name="Camacho D."/>
            <person name="Thomas B.C."/>
            <person name="Warren L.A."/>
            <person name="Banfield J.F."/>
        </authorList>
    </citation>
    <scope>NUCLEOTIDE SEQUENCE [LARGE SCALE GENOMIC DNA]</scope>
    <source>
        <strain evidence="2">32-68-21</strain>
    </source>
</reference>
<dbReference type="PANTHER" id="PTHR41386:SF1">
    <property type="entry name" value="MEMBRANE PROTEIN"/>
    <property type="match status" value="1"/>
</dbReference>
<protein>
    <recommendedName>
        <fullName evidence="4">Cyclic nucleotide-binding protein</fullName>
    </recommendedName>
</protein>